<proteinExistence type="predicted"/>
<sequence>MTSLEAYRLALVEGLTAKQAGARFNLNHTSIAKCKTRYNLPTLRNEWEAGYEEQLGKFDDRQLLKYYDLLLIPKNQRSVREFNVCKMLLQKRKLQPQ</sequence>
<gene>
    <name evidence="1" type="ORF">UFOVP1151_42</name>
</gene>
<accession>A0A6J5QPP8</accession>
<evidence type="ECO:0000313" key="1">
    <source>
        <dbReference type="EMBL" id="CAB4186669.1"/>
    </source>
</evidence>
<name>A0A6J5QPP8_9CAUD</name>
<protein>
    <submittedName>
        <fullName evidence="1">Uncharacterized protein</fullName>
    </submittedName>
</protein>
<organism evidence="1">
    <name type="scientific">uncultured Caudovirales phage</name>
    <dbReference type="NCBI Taxonomy" id="2100421"/>
    <lineage>
        <taxon>Viruses</taxon>
        <taxon>Duplodnaviria</taxon>
        <taxon>Heunggongvirae</taxon>
        <taxon>Uroviricota</taxon>
        <taxon>Caudoviricetes</taxon>
        <taxon>Peduoviridae</taxon>
        <taxon>Maltschvirus</taxon>
        <taxon>Maltschvirus maltsch</taxon>
    </lineage>
</organism>
<dbReference type="EMBL" id="LR797097">
    <property type="protein sequence ID" value="CAB4186669.1"/>
    <property type="molecule type" value="Genomic_DNA"/>
</dbReference>
<reference evidence="1" key="1">
    <citation type="submission" date="2020-05" db="EMBL/GenBank/DDBJ databases">
        <authorList>
            <person name="Chiriac C."/>
            <person name="Salcher M."/>
            <person name="Ghai R."/>
            <person name="Kavagutti S V."/>
        </authorList>
    </citation>
    <scope>NUCLEOTIDE SEQUENCE</scope>
</reference>